<evidence type="ECO:0000313" key="2">
    <source>
        <dbReference type="Proteomes" id="UP001321520"/>
    </source>
</evidence>
<keyword evidence="2" id="KW-1185">Reference proteome</keyword>
<organism evidence="1 2">
    <name type="scientific">Microbulbifer spongiae</name>
    <dbReference type="NCBI Taxonomy" id="2944933"/>
    <lineage>
        <taxon>Bacteria</taxon>
        <taxon>Pseudomonadati</taxon>
        <taxon>Pseudomonadota</taxon>
        <taxon>Gammaproteobacteria</taxon>
        <taxon>Cellvibrionales</taxon>
        <taxon>Microbulbiferaceae</taxon>
        <taxon>Microbulbifer</taxon>
    </lineage>
</organism>
<proteinExistence type="predicted"/>
<dbReference type="Pfam" id="PF05988">
    <property type="entry name" value="DUF899"/>
    <property type="match status" value="1"/>
</dbReference>
<name>A0ABY9E9E6_9GAMM</name>
<dbReference type="EMBL" id="CP098023">
    <property type="protein sequence ID" value="WKD49674.1"/>
    <property type="molecule type" value="Genomic_DNA"/>
</dbReference>
<gene>
    <name evidence="1" type="ORF">M8T91_17565</name>
</gene>
<sequence>MTEMQSSETREISGVARRIVSLKAWQEDLREIRKAEKELTLAHDRVAAKRRHSAWMKVDRNYDFAGPEGSATLADLFDGRAQLIVYHHMLKPSDPSPCVGCCMVADQLPHLSHLHARDTSLVFVSKAPTVEIEAFQKRMGWSIPWFETKDSFNPDFDVSPTGFGLNIFYRDGDDIYRTYFTKGRGLETLGTVWTFLDLTPLGRQENWENAPSGTQQSKPYHWWRRHNEYD</sequence>
<dbReference type="InterPro" id="IPR010296">
    <property type="entry name" value="DUF899_thioredox"/>
</dbReference>
<dbReference type="Proteomes" id="UP001321520">
    <property type="component" value="Chromosome"/>
</dbReference>
<accession>A0ABY9E9E6</accession>
<reference evidence="1 2" key="1">
    <citation type="submission" date="2022-05" db="EMBL/GenBank/DDBJ databases">
        <title>Microbulbifer sp. nov., isolated from sponge.</title>
        <authorList>
            <person name="Gao L."/>
        </authorList>
    </citation>
    <scope>NUCLEOTIDE SEQUENCE [LARGE SCALE GENOMIC DNA]</scope>
    <source>
        <strain evidence="1 2">MI-G</strain>
    </source>
</reference>
<protein>
    <submittedName>
        <fullName evidence="1">DUF899 domain-containing protein</fullName>
    </submittedName>
</protein>
<dbReference type="RefSeq" id="WP_301415526.1">
    <property type="nucleotide sequence ID" value="NZ_CP098023.1"/>
</dbReference>
<evidence type="ECO:0000313" key="1">
    <source>
        <dbReference type="EMBL" id="WKD49674.1"/>
    </source>
</evidence>